<dbReference type="OrthoDB" id="9758243at2"/>
<dbReference type="Pfam" id="PF04313">
    <property type="entry name" value="HSDR_N"/>
    <property type="match status" value="1"/>
</dbReference>
<dbReference type="NCBIfam" id="TIGR00348">
    <property type="entry name" value="hsdR"/>
    <property type="match status" value="1"/>
</dbReference>
<comment type="function">
    <text evidence="10">Subunit R is required for both nuclease and ATPase activities, but not for modification.</text>
</comment>
<comment type="subunit">
    <text evidence="10">The type I restriction/modification system is composed of three polypeptides R, M and S.</text>
</comment>
<keyword evidence="6" id="KW-0255">Endonuclease</keyword>
<evidence type="ECO:0000313" key="12">
    <source>
        <dbReference type="EMBL" id="SFL38646.1"/>
    </source>
</evidence>
<evidence type="ECO:0000313" key="13">
    <source>
        <dbReference type="Proteomes" id="UP000199550"/>
    </source>
</evidence>
<accession>A0A1I4HB19</accession>
<dbReference type="GO" id="GO:0009307">
    <property type="term" value="P:DNA restriction-modification system"/>
    <property type="evidence" value="ECO:0007669"/>
    <property type="project" value="UniProtKB-KW"/>
</dbReference>
<evidence type="ECO:0000256" key="6">
    <source>
        <dbReference type="ARBA" id="ARBA00022759"/>
    </source>
</evidence>
<feature type="domain" description="Helicase ATP-binding" evidence="11">
    <location>
        <begin position="265"/>
        <end position="480"/>
    </location>
</feature>
<dbReference type="EMBL" id="FOTF01000016">
    <property type="protein sequence ID" value="SFL38646.1"/>
    <property type="molecule type" value="Genomic_DNA"/>
</dbReference>
<dbReference type="RefSeq" id="WP_090190540.1">
    <property type="nucleotide sequence ID" value="NZ_FOTF01000016.1"/>
</dbReference>
<dbReference type="InterPro" id="IPR004473">
    <property type="entry name" value="Restrct_endonuc_typeI_HsdR"/>
</dbReference>
<evidence type="ECO:0000256" key="3">
    <source>
        <dbReference type="ARBA" id="ARBA00022722"/>
    </source>
</evidence>
<keyword evidence="7 10" id="KW-0378">Hydrolase</keyword>
<dbReference type="EC" id="3.1.21.3" evidence="10"/>
<dbReference type="InterPro" id="IPR014001">
    <property type="entry name" value="Helicase_ATP-bd"/>
</dbReference>
<dbReference type="GO" id="GO:0005524">
    <property type="term" value="F:ATP binding"/>
    <property type="evidence" value="ECO:0007669"/>
    <property type="project" value="UniProtKB-KW"/>
</dbReference>
<evidence type="ECO:0000256" key="10">
    <source>
        <dbReference type="RuleBase" id="RU364115"/>
    </source>
</evidence>
<keyword evidence="4 10" id="KW-0547">Nucleotide-binding</keyword>
<dbReference type="GO" id="GO:0009035">
    <property type="term" value="F:type I site-specific deoxyribonuclease activity"/>
    <property type="evidence" value="ECO:0007669"/>
    <property type="project" value="UniProtKB-EC"/>
</dbReference>
<dbReference type="CDD" id="cd22332">
    <property type="entry name" value="HsdR_N"/>
    <property type="match status" value="1"/>
</dbReference>
<dbReference type="Gene3D" id="3.90.1570.50">
    <property type="match status" value="1"/>
</dbReference>
<dbReference type="PANTHER" id="PTHR30195:SF15">
    <property type="entry name" value="TYPE I RESTRICTION ENZYME HINDI ENDONUCLEASE SUBUNIT"/>
    <property type="match status" value="1"/>
</dbReference>
<dbReference type="Gene3D" id="3.40.50.300">
    <property type="entry name" value="P-loop containing nucleotide triphosphate hydrolases"/>
    <property type="match status" value="2"/>
</dbReference>
<evidence type="ECO:0000256" key="5">
    <source>
        <dbReference type="ARBA" id="ARBA00022747"/>
    </source>
</evidence>
<dbReference type="AlphaFoldDB" id="A0A1I4HB19"/>
<comment type="catalytic activity">
    <reaction evidence="1 10">
        <text>Endonucleolytic cleavage of DNA to give random double-stranded fragments with terminal 5'-phosphates, ATP is simultaneously hydrolyzed.</text>
        <dbReference type="EC" id="3.1.21.3"/>
    </reaction>
</comment>
<keyword evidence="9 10" id="KW-0238">DNA-binding</keyword>
<gene>
    <name evidence="12" type="ORF">SAMN04488004_11675</name>
</gene>
<keyword evidence="8 10" id="KW-0067">ATP-binding</keyword>
<protein>
    <recommendedName>
        <fullName evidence="10">Type I restriction enzyme endonuclease subunit</fullName>
        <shortName evidence="10">R protein</shortName>
        <ecNumber evidence="10">3.1.21.3</ecNumber>
    </recommendedName>
</protein>
<sequence>MAFASEEDLEQWALGELQGLGFTYLHGAALSPEASNPVRESFQDVLIISRLEAAVRQFNPGLPDDAVRTAVNAIRDTTFSGDLISENRRLHALMVGGVPVSWFEGGQERHDIARLVDWSNTENDWLVVNQFEVVGKSARRPDVIVFLNGMPIVVIELKGTQSGTLKGAFNQIETYKTQVPDLFRTNLLNVISEGVTARYGSISANFDRFMRWRTVDGETLVEDGTALALHTLMAGLLNQEVILEMMRFCTVFEDEGKGAIKKVAGYHQFYAVRKGMTAVHAARGRDGRGGIMWHTQGSGKSLLMSFLAGRLMRDPGLENPTLVVITDRNDLDNQLFATFSRCAALLGEIPVQADDVPDLRAKLDDRKVGGVIFATIQKFRPGKGEIDFGELTDRSNVIVFADEAHRSQYGFDAKLNRETGETKYGFAHHLRTALPNAVYVGFTGTPIELVGADTQAVFGNYIDVYDIAQAVSDGATVPIYYEGRVAKIELSEDIGDVIDAEFKEIIEEAEAEGVEFDDQSKGAISSRWTQLEKLVGAEPRLDAVVDDILRHFDARIEAMDGGKAMIVCMSRKICVEVYKRIVAARPEWHSDEDAKGQVKVVMTGSAQDAADFQPHIRTKGRQETLRTRYRDASDELQLVIVRDMWLTGFDAPCMHTLYVDKPMKGHGLMQAITRINRVFGSKPAGLVVDYIGLAADLKAALKHYSNADQKQTGIDQNAAAHALITQIDIMRSMFFAVPYMAAVHGSPADRLKILPVAIEHALTLPVDGKEAVNRTDSKKRFMRAVAGLVKAFRIAAGSAEASDVKDEVGFFMAVQMAIRKMDASTRTARTAEDAELAISQLLNRAVASTEVIDILAAAGFDKPDISVLSEDFLLGLKDTPHKNLAVEALKKLLNGEIRTRTRTNRTQNEAFSKRLEDAMARYHNRSIDAVQVIKEMIDMAKELQQQPKDGMTSDEVAFYDALANSESARALMGNAELRVIAQELVNAVQATSSVDWWRKQNVRMKMRVTIKKILKRHGFPPDLQEESIKKVLVQAEVLAKAFS</sequence>
<dbReference type="InterPro" id="IPR051268">
    <property type="entry name" value="Type-I_R_enzyme_R_subunit"/>
</dbReference>
<comment type="similarity">
    <text evidence="2 10">Belongs to the HsdR family.</text>
</comment>
<evidence type="ECO:0000256" key="1">
    <source>
        <dbReference type="ARBA" id="ARBA00000851"/>
    </source>
</evidence>
<evidence type="ECO:0000256" key="9">
    <source>
        <dbReference type="ARBA" id="ARBA00023125"/>
    </source>
</evidence>
<dbReference type="CDD" id="cd18030">
    <property type="entry name" value="DEXHc_RE_I_HsdR"/>
    <property type="match status" value="1"/>
</dbReference>
<evidence type="ECO:0000256" key="2">
    <source>
        <dbReference type="ARBA" id="ARBA00008598"/>
    </source>
</evidence>
<dbReference type="InterPro" id="IPR055180">
    <property type="entry name" value="HsdR_RecA-like_helicase_dom_2"/>
</dbReference>
<dbReference type="InterPro" id="IPR040980">
    <property type="entry name" value="SWI2_SNF2"/>
</dbReference>
<dbReference type="SUPFAM" id="SSF52540">
    <property type="entry name" value="P-loop containing nucleoside triphosphate hydrolases"/>
    <property type="match status" value="2"/>
</dbReference>
<keyword evidence="5 10" id="KW-0680">Restriction system</keyword>
<evidence type="ECO:0000256" key="4">
    <source>
        <dbReference type="ARBA" id="ARBA00022741"/>
    </source>
</evidence>
<dbReference type="Pfam" id="PF22679">
    <property type="entry name" value="T1R_D3-like"/>
    <property type="match status" value="1"/>
</dbReference>
<name>A0A1I4HB19_9RHOB</name>
<reference evidence="12 13" key="1">
    <citation type="submission" date="2016-10" db="EMBL/GenBank/DDBJ databases">
        <authorList>
            <person name="de Groot N.N."/>
        </authorList>
    </citation>
    <scope>NUCLEOTIDE SEQUENCE [LARGE SCALE GENOMIC DNA]</scope>
    <source>
        <strain evidence="12 13">DSM 16199</strain>
    </source>
</reference>
<dbReference type="Pfam" id="PF18766">
    <property type="entry name" value="SWI2_SNF2"/>
    <property type="match status" value="1"/>
</dbReference>
<dbReference type="Pfam" id="PF11867">
    <property type="entry name" value="T1RH-like_C"/>
    <property type="match status" value="1"/>
</dbReference>
<evidence type="ECO:0000256" key="8">
    <source>
        <dbReference type="ARBA" id="ARBA00022840"/>
    </source>
</evidence>
<keyword evidence="13" id="KW-1185">Reference proteome</keyword>
<dbReference type="CDD" id="cd18800">
    <property type="entry name" value="SF2_C_EcoR124I-like"/>
    <property type="match status" value="1"/>
</dbReference>
<organism evidence="12 13">
    <name type="scientific">Loktanella salsilacus</name>
    <dbReference type="NCBI Taxonomy" id="195913"/>
    <lineage>
        <taxon>Bacteria</taxon>
        <taxon>Pseudomonadati</taxon>
        <taxon>Pseudomonadota</taxon>
        <taxon>Alphaproteobacteria</taxon>
        <taxon>Rhodobacterales</taxon>
        <taxon>Roseobacteraceae</taxon>
        <taxon>Loktanella</taxon>
    </lineage>
</organism>
<dbReference type="STRING" id="195913.SAMN04488004_11675"/>
<proteinExistence type="inferred from homology"/>
<dbReference type="InterPro" id="IPR021810">
    <property type="entry name" value="T1RH-like_C"/>
</dbReference>
<dbReference type="InterPro" id="IPR027417">
    <property type="entry name" value="P-loop_NTPase"/>
</dbReference>
<evidence type="ECO:0000259" key="11">
    <source>
        <dbReference type="SMART" id="SM00487"/>
    </source>
</evidence>
<dbReference type="GO" id="GO:0003677">
    <property type="term" value="F:DNA binding"/>
    <property type="evidence" value="ECO:0007669"/>
    <property type="project" value="UniProtKB-KW"/>
</dbReference>
<dbReference type="SMART" id="SM00487">
    <property type="entry name" value="DEXDc"/>
    <property type="match status" value="1"/>
</dbReference>
<evidence type="ECO:0000256" key="7">
    <source>
        <dbReference type="ARBA" id="ARBA00022801"/>
    </source>
</evidence>
<dbReference type="InterPro" id="IPR007409">
    <property type="entry name" value="Restrct_endonuc_type1_HsdR_N"/>
</dbReference>
<dbReference type="Proteomes" id="UP000199550">
    <property type="component" value="Unassembled WGS sequence"/>
</dbReference>
<keyword evidence="3" id="KW-0540">Nuclease</keyword>
<dbReference type="PANTHER" id="PTHR30195">
    <property type="entry name" value="TYPE I SITE-SPECIFIC DEOXYRIBONUCLEASE PROTEIN SUBUNIT M AND R"/>
    <property type="match status" value="1"/>
</dbReference>